<evidence type="ECO:0000313" key="2">
    <source>
        <dbReference type="Proteomes" id="UP001163603"/>
    </source>
</evidence>
<comment type="caution">
    <text evidence="1">The sequence shown here is derived from an EMBL/GenBank/DDBJ whole genome shotgun (WGS) entry which is preliminary data.</text>
</comment>
<accession>A0ACC0X1B7</accession>
<sequence>MGNVFSFSISEILSRCLDCMVAKIAYIRHLQHNLSDLQAEYQKLIEARNDVTRRVMIAEEQHEMKRLDQVQGWLSRVEAVGTEVEEIINDSSQEIERLCLGGYCSRNCISSYRFGKRVAEKLKYMATLRSEGDFKDVAERVLKDSVNEIPIDPKIVGMQSIFDKVWRCLGEEQVGIIGLHGTGGVGKTTLLTQINNNFCNERNDFDVVIWVVVSKDHKVEKIQEVIGEKIGLSSESWKTKSLLYKAQDLFKILSKKKFVLLLDDIWERVDLKDMGIPHPDANNGSKIVFSTRFVEVCGHMEAHKHFRVEFLENEQAWELFRSKVGEDTLNNHPDILELARIVAQECGGLPLALITIGRAMAFKKTPGEWSYAIQLLQRSASEFPDEYEGIGARNQGYHFIGILLNACLLEEVSGVYDIVKMHDVIRDMALWIACEVEKEKESFLVHAGARLTEAPKADKWIGVRRISLIENEIENLSEVPTCPRLLTLFLQNNSLKTINNDFFQSMSSLKVLDLSHNPLTKLPSGILKLVSLQRLDLSWTGLEELPKELKALVNLKCLNLSGTYNLRTIPHCEDLEEVKIDIICKVQEIREPHGFQNLRSLYVYDCSDMEEIIDISKFGEVQKIMGNLNPFVKVNKFTLRSLPRASTGMPCLSHFCRKWRYLNVHYLRSFHLIPVAQSRTNLNLFSEGKNIGGKSWNGRS</sequence>
<name>A0ACC0X1B7_9ROSI</name>
<organism evidence="1 2">
    <name type="scientific">Pistacia integerrima</name>
    <dbReference type="NCBI Taxonomy" id="434235"/>
    <lineage>
        <taxon>Eukaryota</taxon>
        <taxon>Viridiplantae</taxon>
        <taxon>Streptophyta</taxon>
        <taxon>Embryophyta</taxon>
        <taxon>Tracheophyta</taxon>
        <taxon>Spermatophyta</taxon>
        <taxon>Magnoliopsida</taxon>
        <taxon>eudicotyledons</taxon>
        <taxon>Gunneridae</taxon>
        <taxon>Pentapetalae</taxon>
        <taxon>rosids</taxon>
        <taxon>malvids</taxon>
        <taxon>Sapindales</taxon>
        <taxon>Anacardiaceae</taxon>
        <taxon>Pistacia</taxon>
    </lineage>
</organism>
<dbReference type="Proteomes" id="UP001163603">
    <property type="component" value="Chromosome 15"/>
</dbReference>
<proteinExistence type="predicted"/>
<keyword evidence="2" id="KW-1185">Reference proteome</keyword>
<evidence type="ECO:0000313" key="1">
    <source>
        <dbReference type="EMBL" id="KAJ0007730.1"/>
    </source>
</evidence>
<dbReference type="EMBL" id="CM047750">
    <property type="protein sequence ID" value="KAJ0007730.1"/>
    <property type="molecule type" value="Genomic_DNA"/>
</dbReference>
<gene>
    <name evidence="1" type="ORF">Pint_30044</name>
</gene>
<reference evidence="2" key="1">
    <citation type="journal article" date="2023" name="G3 (Bethesda)">
        <title>Genome assembly and association tests identify interacting loci associated with vigor, precocity, and sex in interspecific pistachio rootstocks.</title>
        <authorList>
            <person name="Palmer W."/>
            <person name="Jacygrad E."/>
            <person name="Sagayaradj S."/>
            <person name="Cavanaugh K."/>
            <person name="Han R."/>
            <person name="Bertier L."/>
            <person name="Beede B."/>
            <person name="Kafkas S."/>
            <person name="Golino D."/>
            <person name="Preece J."/>
            <person name="Michelmore R."/>
        </authorList>
    </citation>
    <scope>NUCLEOTIDE SEQUENCE [LARGE SCALE GENOMIC DNA]</scope>
</reference>
<protein>
    <submittedName>
        <fullName evidence="1">Uncharacterized protein</fullName>
    </submittedName>
</protein>